<comment type="caution">
    <text evidence="2">The sequence shown here is derived from an EMBL/GenBank/DDBJ whole genome shotgun (WGS) entry which is preliminary data.</text>
</comment>
<feature type="region of interest" description="Disordered" evidence="1">
    <location>
        <begin position="152"/>
        <end position="213"/>
    </location>
</feature>
<organism evidence="2 3">
    <name type="scientific">Diploscapter pachys</name>
    <dbReference type="NCBI Taxonomy" id="2018661"/>
    <lineage>
        <taxon>Eukaryota</taxon>
        <taxon>Metazoa</taxon>
        <taxon>Ecdysozoa</taxon>
        <taxon>Nematoda</taxon>
        <taxon>Chromadorea</taxon>
        <taxon>Rhabditida</taxon>
        <taxon>Rhabditina</taxon>
        <taxon>Rhabditomorpha</taxon>
        <taxon>Rhabditoidea</taxon>
        <taxon>Rhabditidae</taxon>
        <taxon>Diploscapter</taxon>
    </lineage>
</organism>
<feature type="compositionally biased region" description="Basic and acidic residues" evidence="1">
    <location>
        <begin position="393"/>
        <end position="410"/>
    </location>
</feature>
<reference evidence="2 3" key="1">
    <citation type="journal article" date="2017" name="Curr. Biol.">
        <title>Genome architecture and evolution of a unichromosomal asexual nematode.</title>
        <authorList>
            <person name="Fradin H."/>
            <person name="Zegar C."/>
            <person name="Gutwein M."/>
            <person name="Lucas J."/>
            <person name="Kovtun M."/>
            <person name="Corcoran D."/>
            <person name="Baugh L.R."/>
            <person name="Kiontke K."/>
            <person name="Gunsalus K."/>
            <person name="Fitch D.H."/>
            <person name="Piano F."/>
        </authorList>
    </citation>
    <scope>NUCLEOTIDE SEQUENCE [LARGE SCALE GENOMIC DNA]</scope>
    <source>
        <strain evidence="2">PF1309</strain>
    </source>
</reference>
<feature type="compositionally biased region" description="Polar residues" evidence="1">
    <location>
        <begin position="48"/>
        <end position="61"/>
    </location>
</feature>
<name>A0A2A2JYJ2_9BILA</name>
<accession>A0A2A2JYJ2</accession>
<feature type="compositionally biased region" description="Basic residues" evidence="1">
    <location>
        <begin position="193"/>
        <end position="208"/>
    </location>
</feature>
<evidence type="ECO:0000313" key="2">
    <source>
        <dbReference type="EMBL" id="PAV66680.1"/>
    </source>
</evidence>
<feature type="region of interest" description="Disordered" evidence="1">
    <location>
        <begin position="390"/>
        <end position="410"/>
    </location>
</feature>
<dbReference type="EMBL" id="LIAE01010050">
    <property type="protein sequence ID" value="PAV66680.1"/>
    <property type="molecule type" value="Genomic_DNA"/>
</dbReference>
<proteinExistence type="predicted"/>
<keyword evidence="3" id="KW-1185">Reference proteome</keyword>
<evidence type="ECO:0000256" key="1">
    <source>
        <dbReference type="SAM" id="MobiDB-lite"/>
    </source>
</evidence>
<protein>
    <submittedName>
        <fullName evidence="2">Uncharacterized protein</fullName>
    </submittedName>
</protein>
<dbReference type="AlphaFoldDB" id="A0A2A2JYJ2"/>
<evidence type="ECO:0000313" key="3">
    <source>
        <dbReference type="Proteomes" id="UP000218231"/>
    </source>
</evidence>
<sequence length="430" mass="48968">MANAWPRSLVKNQRHIQLRSMCKNHSCCTIRLLQKFVWCHTPSYRCATNNDNRPTPSARTTPSRESDASLPRFEPAHRLQQPIGVLGGSQQVQRLINRRPFARRHQHRAFAAFQRDRQRRTVGNDPLDRSRQIGTHLGTTHRAHTANLRFACGDGNPPPNRQPIGFPRATPRRKPRLSATPCPTRAKPAQWRRMSHAPHRSPRRRKAAPRNPLDFDTVELRHRHDGWTPQRQVDFIRALAECGCVDSACKRVGISTSAAYALRARTDAQSFRFAWDAALDQAIQRLSDAAFSRAIHGVATPIFYKGEQIGERRRYDEKLTMFLLRYRDPVRYGAWMDTVRAERSPDAATLCLNRMIDQVEADAYAREAGDPLPKPFVRYQPPRFVSEAEQDAIEERAAAAREEAAHRAELRASDEAWERDLAAMGDAGSA</sequence>
<feature type="region of interest" description="Disordered" evidence="1">
    <location>
        <begin position="48"/>
        <end position="70"/>
    </location>
</feature>
<dbReference type="Proteomes" id="UP000218231">
    <property type="component" value="Unassembled WGS sequence"/>
</dbReference>
<gene>
    <name evidence="2" type="ORF">WR25_01825</name>
</gene>